<proteinExistence type="predicted"/>
<dbReference type="PROSITE" id="PS51161">
    <property type="entry name" value="ATP_CONE"/>
    <property type="match status" value="1"/>
</dbReference>
<dbReference type="InterPro" id="IPR019777">
    <property type="entry name" value="Form_AcTrfase_GR_CS"/>
</dbReference>
<dbReference type="SUPFAM" id="SSF51998">
    <property type="entry name" value="PFL-like glycyl radical enzymes"/>
    <property type="match status" value="1"/>
</dbReference>
<dbReference type="NCBIfam" id="TIGR02487">
    <property type="entry name" value="NrdD"/>
    <property type="match status" value="1"/>
</dbReference>
<dbReference type="InterPro" id="IPR005144">
    <property type="entry name" value="ATP-cone_dom"/>
</dbReference>
<dbReference type="Pfam" id="PF13597">
    <property type="entry name" value="NRDD"/>
    <property type="match status" value="1"/>
</dbReference>
<feature type="modified residue" description="Glycine radical" evidence="5">
    <location>
        <position position="681"/>
    </location>
</feature>
<dbReference type="Pfam" id="PF03477">
    <property type="entry name" value="ATP-cone"/>
    <property type="match status" value="1"/>
</dbReference>
<organism evidence="8 9">
    <name type="scientific">Vibrio mediterranei</name>
    <dbReference type="NCBI Taxonomy" id="689"/>
    <lineage>
        <taxon>Bacteria</taxon>
        <taxon>Pseudomonadati</taxon>
        <taxon>Pseudomonadota</taxon>
        <taxon>Gammaproteobacteria</taxon>
        <taxon>Vibrionales</taxon>
        <taxon>Vibrionaceae</taxon>
        <taxon>Vibrio</taxon>
    </lineage>
</organism>
<dbReference type="PANTHER" id="PTHR21075">
    <property type="entry name" value="ANAEROBIC RIBONUCLEOSIDE-TRIPHOSPHATE REDUCTASE"/>
    <property type="match status" value="1"/>
</dbReference>
<dbReference type="GO" id="GO:0009265">
    <property type="term" value="P:2'-deoxyribonucleotide biosynthetic process"/>
    <property type="evidence" value="ECO:0007669"/>
    <property type="project" value="TreeGrafter"/>
</dbReference>
<reference evidence="9" key="1">
    <citation type="submission" date="2016-12" db="EMBL/GenBank/DDBJ databases">
        <title>Comparative genomic analysis reveals the diversity, evolution, and environmental adaptation strategies of the genus Vibrio.</title>
        <authorList>
            <person name="Lin H."/>
            <person name="Wang X."/>
            <person name="Zhang X.-H."/>
        </authorList>
    </citation>
    <scope>NUCLEOTIDE SEQUENCE [LARGE SCALE GENOMIC DNA]</scope>
    <source>
        <strain evidence="9">QT6D1</strain>
    </source>
</reference>
<feature type="domain" description="ATP-cone" evidence="7">
    <location>
        <begin position="3"/>
        <end position="92"/>
    </location>
</feature>
<dbReference type="NCBIfam" id="NF006732">
    <property type="entry name" value="PRK09263.1"/>
    <property type="match status" value="1"/>
</dbReference>
<gene>
    <name evidence="8" type="ORF">BSZ05_22370</name>
</gene>
<evidence type="ECO:0000259" key="7">
    <source>
        <dbReference type="PROSITE" id="PS51161"/>
    </source>
</evidence>
<evidence type="ECO:0000256" key="5">
    <source>
        <dbReference type="PROSITE-ProRule" id="PRU00493"/>
    </source>
</evidence>
<keyword evidence="2 5" id="KW-0556">Organic radical</keyword>
<evidence type="ECO:0000256" key="1">
    <source>
        <dbReference type="ARBA" id="ARBA00022741"/>
    </source>
</evidence>
<dbReference type="GO" id="GO:0031250">
    <property type="term" value="C:anaerobic ribonucleoside-triphosphate reductase complex"/>
    <property type="evidence" value="ECO:0007669"/>
    <property type="project" value="TreeGrafter"/>
</dbReference>
<dbReference type="EMBL" id="CP018309">
    <property type="protein sequence ID" value="ASI92540.1"/>
    <property type="molecule type" value="Genomic_DNA"/>
</dbReference>
<protein>
    <submittedName>
        <fullName evidence="8">Anaerobic ribonucleoside-triphosphate reductase</fullName>
    </submittedName>
</protein>
<sequence length="706" mass="79603">MKTIVIKRDGSRAPFTKDRIEAAVVSAAEHADKELEIYAKNVALAVELKLQDCEHVDIQEIQTAVENELMQGPYKGLARSYIEYRHDRDIAREKKSALTKEIEGLIEESNADLLNENANKDGKVIPTQRDLLAGIVAKHYAKTRILPRDVVQAHDEGDIHYHDLDYAPFFPMFNCMLIDLKGMLTHGFKMGNAEIDTPKSISTATAVTAQIIAQVASHIYGGTTINRIDEVLAPYVKASYDKHLKIAQEWDIHQPEAFAQARTEKECYDAFQSLEYEVNTLHTANGQTPFVTFGFGLGMSWESKLIQQSILKNRIAGLGKNSKTAVFPKLVFAIKDGLNHKSEDPNYDVKQLALECASKRMYPDILNYDKVVEVTGSFKTPMGCRSFLGTYEENGELQHEGRNNLGVVSLNLPRIAIKANGSVEKFYELLNDRLVLARKALETRISRLEKVKARVAPILYMEGACGVRLKADDSIAPIFKNGRASISLGYIGIHEMVTALFGSDVHMYDDNTMRDMALDVIKHMKQVVNQWAEETGYAFSLYGTPSENLCSRFCQIDTKEFGIIEGVTDKGYYTNSFHLDVQKKVNPYDKIDFEMPYPEISSGGFICYGEFPNMQRNIEALENVWDYSYTRVPYYGTNTPIDECYECGYMGEFDCTSKGFTCPKCGNHDSTRVSVTRRVCGYLGSPDARPFNFGKQEEVKRRVKHL</sequence>
<dbReference type="PANTHER" id="PTHR21075:SF0">
    <property type="entry name" value="ANAEROBIC RIBONUCLEOSIDE-TRIPHOSPHATE REDUCTASE"/>
    <property type="match status" value="1"/>
</dbReference>
<evidence type="ECO:0000313" key="9">
    <source>
        <dbReference type="Proteomes" id="UP000197092"/>
    </source>
</evidence>
<accession>A0AAN1FL24</accession>
<dbReference type="Proteomes" id="UP000197092">
    <property type="component" value="Chromosome 2"/>
</dbReference>
<evidence type="ECO:0000256" key="4">
    <source>
        <dbReference type="PROSITE-ProRule" id="PRU00492"/>
    </source>
</evidence>
<feature type="domain" description="Glycine radical" evidence="6">
    <location>
        <begin position="583"/>
        <end position="706"/>
    </location>
</feature>
<evidence type="ECO:0000259" key="6">
    <source>
        <dbReference type="PROSITE" id="PS51149"/>
    </source>
</evidence>
<keyword evidence="1 4" id="KW-0547">Nucleotide-binding</keyword>
<dbReference type="AlphaFoldDB" id="A0AAN1FL24"/>
<dbReference type="RefSeq" id="WP_088878470.1">
    <property type="nucleotide sequence ID" value="NZ_CP018309.1"/>
</dbReference>
<dbReference type="GO" id="GO:0004748">
    <property type="term" value="F:ribonucleoside-diphosphate reductase activity, thioredoxin disulfide as acceptor"/>
    <property type="evidence" value="ECO:0007669"/>
    <property type="project" value="TreeGrafter"/>
</dbReference>
<dbReference type="PROSITE" id="PS00850">
    <property type="entry name" value="GLY_RADICAL_1"/>
    <property type="match status" value="1"/>
</dbReference>
<dbReference type="InterPro" id="IPR001150">
    <property type="entry name" value="Gly_radical"/>
</dbReference>
<dbReference type="CDD" id="cd01675">
    <property type="entry name" value="RNR_III"/>
    <property type="match status" value="1"/>
</dbReference>
<dbReference type="KEGG" id="vsh:BSZ05_22370"/>
<dbReference type="Gene3D" id="3.20.70.20">
    <property type="match status" value="1"/>
</dbReference>
<dbReference type="GO" id="GO:0006260">
    <property type="term" value="P:DNA replication"/>
    <property type="evidence" value="ECO:0007669"/>
    <property type="project" value="InterPro"/>
</dbReference>
<dbReference type="GO" id="GO:0005524">
    <property type="term" value="F:ATP binding"/>
    <property type="evidence" value="ECO:0007669"/>
    <property type="project" value="UniProtKB-UniRule"/>
</dbReference>
<evidence type="ECO:0000313" key="8">
    <source>
        <dbReference type="EMBL" id="ASI92540.1"/>
    </source>
</evidence>
<dbReference type="InterPro" id="IPR012833">
    <property type="entry name" value="NrdD"/>
</dbReference>
<evidence type="ECO:0000256" key="3">
    <source>
        <dbReference type="ARBA" id="ARBA00022840"/>
    </source>
</evidence>
<dbReference type="GO" id="GO:0008998">
    <property type="term" value="F:ribonucleoside-triphosphate reductase (thioredoxin) activity"/>
    <property type="evidence" value="ECO:0007669"/>
    <property type="project" value="InterPro"/>
</dbReference>
<dbReference type="PROSITE" id="PS51149">
    <property type="entry name" value="GLY_RADICAL_2"/>
    <property type="match status" value="1"/>
</dbReference>
<evidence type="ECO:0000256" key="2">
    <source>
        <dbReference type="ARBA" id="ARBA00022818"/>
    </source>
</evidence>
<keyword evidence="3 4" id="KW-0067">ATP-binding</keyword>
<name>A0AAN1FL24_9VIBR</name>